<dbReference type="AlphaFoldDB" id="A0A6N7L8W9"/>
<comment type="caution">
    <text evidence="8">The sequence shown here is derived from an EMBL/GenBank/DDBJ whole genome shotgun (WGS) entry which is preliminary data.</text>
</comment>
<dbReference type="Pfam" id="PF00126">
    <property type="entry name" value="HTH_1"/>
    <property type="match status" value="1"/>
</dbReference>
<dbReference type="Pfam" id="PF03466">
    <property type="entry name" value="LysR_substrate"/>
    <property type="match status" value="1"/>
</dbReference>
<evidence type="ECO:0000256" key="6">
    <source>
        <dbReference type="ARBA" id="ARBA00043141"/>
    </source>
</evidence>
<name>A0A6N7L8W9_SINTE</name>
<proteinExistence type="inferred from homology"/>
<dbReference type="GO" id="GO:0000976">
    <property type="term" value="F:transcription cis-regulatory region binding"/>
    <property type="evidence" value="ECO:0007669"/>
    <property type="project" value="TreeGrafter"/>
</dbReference>
<keyword evidence="2" id="KW-0805">Transcription regulation</keyword>
<evidence type="ECO:0000313" key="8">
    <source>
        <dbReference type="EMBL" id="MQX14162.1"/>
    </source>
</evidence>
<dbReference type="InterPro" id="IPR000847">
    <property type="entry name" value="LysR_HTH_N"/>
</dbReference>
<evidence type="ECO:0000259" key="7">
    <source>
        <dbReference type="PROSITE" id="PS50931"/>
    </source>
</evidence>
<sequence length="311" mass="33941">MKNITFRQLRSIRAIEAHGKVVGAAKALGLTAPAVTLQLKQIEAEAGVPLFERMAHGMFPTEAGHAVLAAARDIEERLSLLGTELDAFKGVKRGHIAVGAVSTVKYFAKPMVAAFSSAYPDIDLELFIDRRTETVERLKNRTIDVALLGRPPREFSVRAAVFGEHSLVVVSAPNHPLAKRQAISKAEIAREHFFLRSPDSATRNFFDRFMSEIPGRADGPNTEMESIEDIKRAVMADTSVAFLAAHSVAAEVQAGELTILDVVGLPIRRQWFAVSRTDRAMTPVIAAFEEFLATQGKEFLPDLLAAEDAAP</sequence>
<dbReference type="PROSITE" id="PS50931">
    <property type="entry name" value="HTH_LYSR"/>
    <property type="match status" value="1"/>
</dbReference>
<gene>
    <name evidence="8" type="ORF">GHK62_05145</name>
</gene>
<reference evidence="8 9" key="1">
    <citation type="journal article" date="2013" name="Genome Biol.">
        <title>Comparative genomics of the core and accessory genomes of 48 Sinorhizobium strains comprising five genospecies.</title>
        <authorList>
            <person name="Sugawara M."/>
            <person name="Epstein B."/>
            <person name="Badgley B.D."/>
            <person name="Unno T."/>
            <person name="Xu L."/>
            <person name="Reese J."/>
            <person name="Gyaneshwar P."/>
            <person name="Denny R."/>
            <person name="Mudge J."/>
            <person name="Bharti A.K."/>
            <person name="Farmer A.D."/>
            <person name="May G.D."/>
            <person name="Woodward J.E."/>
            <person name="Medigue C."/>
            <person name="Vallenet D."/>
            <person name="Lajus A."/>
            <person name="Rouy Z."/>
            <person name="Martinez-Vaz B."/>
            <person name="Tiffin P."/>
            <person name="Young N.D."/>
            <person name="Sadowsky M.J."/>
        </authorList>
    </citation>
    <scope>NUCLEOTIDE SEQUENCE [LARGE SCALE GENOMIC DNA]</scope>
    <source>
        <strain evidence="8 9">USDA4894</strain>
    </source>
</reference>
<feature type="domain" description="HTH lysR-type" evidence="7">
    <location>
        <begin position="4"/>
        <end position="61"/>
    </location>
</feature>
<keyword evidence="9" id="KW-1185">Reference proteome</keyword>
<dbReference type="InterPro" id="IPR005119">
    <property type="entry name" value="LysR_subst-bd"/>
</dbReference>
<comment type="similarity">
    <text evidence="1">Belongs to the LysR transcriptional regulatory family.</text>
</comment>
<dbReference type="Gene3D" id="3.40.190.290">
    <property type="match status" value="1"/>
</dbReference>
<dbReference type="SUPFAM" id="SSF46785">
    <property type="entry name" value="Winged helix' DNA-binding domain"/>
    <property type="match status" value="1"/>
</dbReference>
<accession>A0A6N7L8W9</accession>
<dbReference type="SUPFAM" id="SSF53850">
    <property type="entry name" value="Periplasmic binding protein-like II"/>
    <property type="match status" value="1"/>
</dbReference>
<dbReference type="PANTHER" id="PTHR30126">
    <property type="entry name" value="HTH-TYPE TRANSCRIPTIONAL REGULATOR"/>
    <property type="match status" value="1"/>
</dbReference>
<dbReference type="OrthoDB" id="7840053at2"/>
<evidence type="ECO:0000256" key="1">
    <source>
        <dbReference type="ARBA" id="ARBA00009437"/>
    </source>
</evidence>
<dbReference type="Proteomes" id="UP000439983">
    <property type="component" value="Unassembled WGS sequence"/>
</dbReference>
<dbReference type="PANTHER" id="PTHR30126:SF5">
    <property type="entry name" value="HTH-TYPE TRANSCRIPTIONAL ACTIVATOR CMPR"/>
    <property type="match status" value="1"/>
</dbReference>
<protein>
    <recommendedName>
        <fullName evidence="5">HTH-type transcriptional regulator CbbR</fullName>
    </recommendedName>
    <alternativeName>
        <fullName evidence="6">RuBisCO operon transcriptional regulator</fullName>
    </alternativeName>
</protein>
<keyword evidence="4" id="KW-0804">Transcription</keyword>
<keyword evidence="3" id="KW-0238">DNA-binding</keyword>
<dbReference type="InterPro" id="IPR036390">
    <property type="entry name" value="WH_DNA-bd_sf"/>
</dbReference>
<evidence type="ECO:0000256" key="4">
    <source>
        <dbReference type="ARBA" id="ARBA00023163"/>
    </source>
</evidence>
<dbReference type="GO" id="GO:0003700">
    <property type="term" value="F:DNA-binding transcription factor activity"/>
    <property type="evidence" value="ECO:0007669"/>
    <property type="project" value="InterPro"/>
</dbReference>
<evidence type="ECO:0000256" key="5">
    <source>
        <dbReference type="ARBA" id="ARBA00039279"/>
    </source>
</evidence>
<organism evidence="8 9">
    <name type="scientific">Sinorhizobium terangae</name>
    <dbReference type="NCBI Taxonomy" id="110322"/>
    <lineage>
        <taxon>Bacteria</taxon>
        <taxon>Pseudomonadati</taxon>
        <taxon>Pseudomonadota</taxon>
        <taxon>Alphaproteobacteria</taxon>
        <taxon>Hyphomicrobiales</taxon>
        <taxon>Rhizobiaceae</taxon>
        <taxon>Sinorhizobium/Ensifer group</taxon>
        <taxon>Sinorhizobium</taxon>
    </lineage>
</organism>
<dbReference type="RefSeq" id="WP_153437244.1">
    <property type="nucleotide sequence ID" value="NZ_CP121660.1"/>
</dbReference>
<evidence type="ECO:0000313" key="9">
    <source>
        <dbReference type="Proteomes" id="UP000439983"/>
    </source>
</evidence>
<dbReference type="Gene3D" id="1.10.10.10">
    <property type="entry name" value="Winged helix-like DNA-binding domain superfamily/Winged helix DNA-binding domain"/>
    <property type="match status" value="1"/>
</dbReference>
<dbReference type="InterPro" id="IPR036388">
    <property type="entry name" value="WH-like_DNA-bd_sf"/>
</dbReference>
<evidence type="ECO:0000256" key="3">
    <source>
        <dbReference type="ARBA" id="ARBA00023125"/>
    </source>
</evidence>
<dbReference type="EMBL" id="WITC01000026">
    <property type="protein sequence ID" value="MQX14162.1"/>
    <property type="molecule type" value="Genomic_DNA"/>
</dbReference>
<evidence type="ECO:0000256" key="2">
    <source>
        <dbReference type="ARBA" id="ARBA00023015"/>
    </source>
</evidence>